<dbReference type="KEGG" id="ovb:NB640_05660"/>
<dbReference type="InterPro" id="IPR004027">
    <property type="entry name" value="SEC_C_motif"/>
</dbReference>
<accession>A0A9E9LYL1</accession>
<evidence type="ECO:0000256" key="16">
    <source>
        <dbReference type="HAMAP-Rule" id="MF_01382"/>
    </source>
</evidence>
<feature type="binding site" evidence="16">
    <location>
        <position position="514"/>
    </location>
    <ligand>
        <name>ATP</name>
        <dbReference type="ChEBI" id="CHEBI:30616"/>
    </ligand>
</feature>
<reference evidence="22" key="1">
    <citation type="journal article" date="2022" name="Front. Microbiol.">
        <title>New perspectives on an old grouping: The genomic and phenotypic variability of Oxalobacter formigenes and the implications for calcium oxalate stone prevention.</title>
        <authorList>
            <person name="Chmiel J.A."/>
            <person name="Carr C."/>
            <person name="Stuivenberg G.A."/>
            <person name="Venema R."/>
            <person name="Chanyi R.M."/>
            <person name="Al K.F."/>
            <person name="Giguere D."/>
            <person name="Say H."/>
            <person name="Akouris P.P."/>
            <person name="Dominguez Romero S.A."/>
            <person name="Kwong A."/>
            <person name="Tai V."/>
            <person name="Koval S.F."/>
            <person name="Razvi H."/>
            <person name="Bjazevic J."/>
            <person name="Burton J.P."/>
        </authorList>
    </citation>
    <scope>NUCLEOTIDE SEQUENCE</scope>
    <source>
        <strain evidence="22">WoOx3</strain>
    </source>
</reference>
<keyword evidence="5 16" id="KW-0963">Cytoplasm</keyword>
<dbReference type="NCBIfam" id="NF009538">
    <property type="entry name" value="PRK12904.1"/>
    <property type="match status" value="1"/>
</dbReference>
<feature type="domain" description="Helicase C-terminal" evidence="20">
    <location>
        <begin position="443"/>
        <end position="644"/>
    </location>
</feature>
<keyword evidence="12 16" id="KW-1278">Translocase</keyword>
<evidence type="ECO:0000256" key="15">
    <source>
        <dbReference type="ARBA" id="ARBA00034006"/>
    </source>
</evidence>
<evidence type="ECO:0000313" key="23">
    <source>
        <dbReference type="Proteomes" id="UP001156215"/>
    </source>
</evidence>
<keyword evidence="3 16" id="KW-0813">Transport</keyword>
<keyword evidence="4 16" id="KW-1003">Cell membrane</keyword>
<dbReference type="InterPro" id="IPR014018">
    <property type="entry name" value="SecA_motor_DEAD"/>
</dbReference>
<evidence type="ECO:0000256" key="14">
    <source>
        <dbReference type="ARBA" id="ARBA00023136"/>
    </source>
</evidence>
<dbReference type="Pfam" id="PF07517">
    <property type="entry name" value="SecA_DEAD"/>
    <property type="match status" value="1"/>
</dbReference>
<keyword evidence="9" id="KW-0862">Zinc</keyword>
<keyword evidence="6" id="KW-0997">Cell inner membrane</keyword>
<name>A0A9E9LYL1_9BURK</name>
<dbReference type="GO" id="GO:0031522">
    <property type="term" value="C:cell envelope Sec protein transport complex"/>
    <property type="evidence" value="ECO:0007669"/>
    <property type="project" value="UniProtKB-ARBA"/>
</dbReference>
<evidence type="ECO:0000256" key="6">
    <source>
        <dbReference type="ARBA" id="ARBA00022519"/>
    </source>
</evidence>
<keyword evidence="13 16" id="KW-0811">Translocation</keyword>
<dbReference type="FunFam" id="3.90.1440.10:FF:000001">
    <property type="entry name" value="Preprotein translocase subunit SecA"/>
    <property type="match status" value="1"/>
</dbReference>
<feature type="compositionally biased region" description="Basic and acidic residues" evidence="18">
    <location>
        <begin position="571"/>
        <end position="580"/>
    </location>
</feature>
<keyword evidence="7" id="KW-0479">Metal-binding</keyword>
<feature type="region of interest" description="Disordered" evidence="18">
    <location>
        <begin position="571"/>
        <end position="594"/>
    </location>
</feature>
<comment type="catalytic activity">
    <reaction evidence="15 16">
        <text>ATP + H2O + cellular proteinSide 1 = ADP + phosphate + cellular proteinSide 2.</text>
        <dbReference type="EC" id="7.4.2.8"/>
    </reaction>
</comment>
<dbReference type="GO" id="GO:0065002">
    <property type="term" value="P:intracellular protein transmembrane transport"/>
    <property type="evidence" value="ECO:0007669"/>
    <property type="project" value="UniProtKB-UniRule"/>
</dbReference>
<keyword evidence="8 16" id="KW-0547">Nucleotide-binding</keyword>
<dbReference type="GO" id="GO:0006605">
    <property type="term" value="P:protein targeting"/>
    <property type="evidence" value="ECO:0007669"/>
    <property type="project" value="UniProtKB-UniRule"/>
</dbReference>
<dbReference type="PRINTS" id="PR00906">
    <property type="entry name" value="SECA"/>
</dbReference>
<dbReference type="Gene3D" id="1.10.3060.10">
    <property type="entry name" value="Helical scaffold and wing domains of SecA"/>
    <property type="match status" value="1"/>
</dbReference>
<dbReference type="GO" id="GO:0005886">
    <property type="term" value="C:plasma membrane"/>
    <property type="evidence" value="ECO:0007669"/>
    <property type="project" value="UniProtKB-SubCell"/>
</dbReference>
<dbReference type="SUPFAM" id="SSF81886">
    <property type="entry name" value="Helical scaffold and wing domains of SecA"/>
    <property type="match status" value="1"/>
</dbReference>
<evidence type="ECO:0000256" key="7">
    <source>
        <dbReference type="ARBA" id="ARBA00022723"/>
    </source>
</evidence>
<dbReference type="AlphaFoldDB" id="A0A9E9LYL1"/>
<dbReference type="SMART" id="SM00957">
    <property type="entry name" value="SecA_DEAD"/>
    <property type="match status" value="1"/>
</dbReference>
<comment type="subcellular location">
    <subcellularLocation>
        <location evidence="16">Cell membrane</location>
        <topology evidence="16">Peripheral membrane protein</topology>
        <orientation evidence="16">Cytoplasmic side</orientation>
    </subcellularLocation>
    <subcellularLocation>
        <location evidence="16">Cytoplasm</location>
    </subcellularLocation>
    <text evidence="16">Distribution is 50-50.</text>
</comment>
<dbReference type="GO" id="GO:0043952">
    <property type="term" value="P:protein transport by the Sec complex"/>
    <property type="evidence" value="ECO:0007669"/>
    <property type="project" value="TreeGrafter"/>
</dbReference>
<keyword evidence="10 16" id="KW-0067">ATP-binding</keyword>
<dbReference type="InterPro" id="IPR001650">
    <property type="entry name" value="Helicase_C-like"/>
</dbReference>
<evidence type="ECO:0000313" key="22">
    <source>
        <dbReference type="EMBL" id="WAW11117.1"/>
    </source>
</evidence>
<evidence type="ECO:0000256" key="1">
    <source>
        <dbReference type="ARBA" id="ARBA00001947"/>
    </source>
</evidence>
<dbReference type="InterPro" id="IPR020937">
    <property type="entry name" value="SecA_CS"/>
</dbReference>
<dbReference type="InterPro" id="IPR011130">
    <property type="entry name" value="SecA_preprotein_X-link_dom"/>
</dbReference>
<evidence type="ECO:0000256" key="9">
    <source>
        <dbReference type="ARBA" id="ARBA00022833"/>
    </source>
</evidence>
<feature type="domain" description="Helicase ATP-binding" evidence="19">
    <location>
        <begin position="87"/>
        <end position="245"/>
    </location>
</feature>
<dbReference type="GO" id="GO:0046872">
    <property type="term" value="F:metal ion binding"/>
    <property type="evidence" value="ECO:0007669"/>
    <property type="project" value="UniProtKB-KW"/>
</dbReference>
<proteinExistence type="inferred from homology"/>
<dbReference type="Pfam" id="PF07516">
    <property type="entry name" value="SecA_SW"/>
    <property type="match status" value="1"/>
</dbReference>
<dbReference type="SMART" id="SM00958">
    <property type="entry name" value="SecA_PP_bind"/>
    <property type="match status" value="1"/>
</dbReference>
<comment type="similarity">
    <text evidence="2 16 17">Belongs to the SecA family.</text>
</comment>
<keyword evidence="14 16" id="KW-0472">Membrane</keyword>
<evidence type="ECO:0000256" key="8">
    <source>
        <dbReference type="ARBA" id="ARBA00022741"/>
    </source>
</evidence>
<dbReference type="CDD" id="cd17928">
    <property type="entry name" value="DEXDc_SecA"/>
    <property type="match status" value="1"/>
</dbReference>
<evidence type="ECO:0000259" key="21">
    <source>
        <dbReference type="PROSITE" id="PS51196"/>
    </source>
</evidence>
<keyword evidence="23" id="KW-1185">Reference proteome</keyword>
<evidence type="ECO:0000256" key="12">
    <source>
        <dbReference type="ARBA" id="ARBA00022967"/>
    </source>
</evidence>
<evidence type="ECO:0000259" key="20">
    <source>
        <dbReference type="PROSITE" id="PS51194"/>
    </source>
</evidence>
<evidence type="ECO:0000256" key="2">
    <source>
        <dbReference type="ARBA" id="ARBA00007650"/>
    </source>
</evidence>
<dbReference type="PANTHER" id="PTHR30612:SF0">
    <property type="entry name" value="CHLOROPLAST PROTEIN-TRANSPORTING ATPASE"/>
    <property type="match status" value="1"/>
</dbReference>
<sequence>MSILTRIFGSRNQRLLKQYNKTVSQINVLEPSMEKLSDDELKAKTPEFKERLAKGATLDDLLVEAFAVCREASKRVLRMRPFDVQLVGGIALHQGKIAEMGTGEGKTLVATLPAYLNALAGKGVHVVTVNDYLAQRDAEWMGRLYSWLGLTTGINLSQMEHEDKQAAYASDITYGTNNEYGFDYLRDNMVYEVADRVQRPLNFAIVDEVDSILIDEARTPLIISGQAENSTDLYYKMNQVPSLLTEQIGEDSPDGKSKIEVHGDYTKDEKSHQVLLTEAGFEKAEKILAQMGLLPEGASLYDAANIMLIHHLNAALRANTLYHRDQHYVVQDGEVIIVDEFTGRLMTGRRWSDGLHQAVEAKEGVQIQNENQTLASITFQNYFRMYDKLAGMTGTADTEAYEFQEIYGLETVVIPHNRPNQRQDRHDQVFRTEQEKYGIMIKDIKDCYERGQPVLVGTTSIESSELLSKVLTKAGLPHNVLNAKQHAREAEIIAQAGRPKMITIATNMAGRGTDIVLGGNVEKQIEFIEADESLPEEQKQEKIRTLRDEWQSLHDHVVNTGGLHIVGTERHESRRVDNQLRGRSGRQGDPGSSRFYLSMDDPLLRIFAGERMRAIMDRLKLPEGEAIEAGIVNRSIESAQRKVEGRNFDIRKQLLEYDDVANDQRKVMYQQRNELLEAEDTTELVTSLRHGVFIDLFRMYVPEESVEEQWDIAGLERDLAAEWRLNIPLVDMVGKHKDMSDADLLEHLLQVTDDAYKAKVDMVGQELFSGYERSVVLQSMDTHWREHLAALDHLRQGIHLRGYAQKNPKQEYKREAFDLFSMMLELIKNDVTSKLMLVRIQSRDEVEMAEQQLMQPSVSNLNYMHQEFREASPEEEALEAAADQTEKKQQPMVNAVPKVGRNDMCPCQSGKKYKHCHGKLK</sequence>
<dbReference type="FunFam" id="3.40.50.300:FF:000081">
    <property type="entry name" value="Preprotein translocase subunit SecA"/>
    <property type="match status" value="1"/>
</dbReference>
<dbReference type="CDD" id="cd18803">
    <property type="entry name" value="SF2_C_secA"/>
    <property type="match status" value="1"/>
</dbReference>
<dbReference type="Pfam" id="PF21090">
    <property type="entry name" value="P-loop_SecA"/>
    <property type="match status" value="1"/>
</dbReference>
<dbReference type="InterPro" id="IPR011115">
    <property type="entry name" value="SecA_DEAD"/>
</dbReference>
<dbReference type="PROSITE" id="PS51192">
    <property type="entry name" value="HELICASE_ATP_BIND_1"/>
    <property type="match status" value="1"/>
</dbReference>
<protein>
    <recommendedName>
        <fullName evidence="16 17">Protein translocase subunit SecA</fullName>
        <ecNumber evidence="16">7.4.2.8</ecNumber>
    </recommendedName>
</protein>
<dbReference type="InterPro" id="IPR000185">
    <property type="entry name" value="SecA"/>
</dbReference>
<dbReference type="PANTHER" id="PTHR30612">
    <property type="entry name" value="SECA INNER MEMBRANE COMPONENT OF SEC PROTEIN SECRETION SYSTEM"/>
    <property type="match status" value="1"/>
</dbReference>
<dbReference type="GO" id="GO:0005524">
    <property type="term" value="F:ATP binding"/>
    <property type="evidence" value="ECO:0007669"/>
    <property type="project" value="UniProtKB-UniRule"/>
</dbReference>
<evidence type="ECO:0000256" key="18">
    <source>
        <dbReference type="SAM" id="MobiDB-lite"/>
    </source>
</evidence>
<feature type="binding site" evidence="16">
    <location>
        <begin position="103"/>
        <end position="107"/>
    </location>
    <ligand>
        <name>ATP</name>
        <dbReference type="ChEBI" id="CHEBI:30616"/>
    </ligand>
</feature>
<dbReference type="FunFam" id="3.40.50.300:FF:000113">
    <property type="entry name" value="Preprotein translocase subunit SecA"/>
    <property type="match status" value="1"/>
</dbReference>
<evidence type="ECO:0000256" key="10">
    <source>
        <dbReference type="ARBA" id="ARBA00022840"/>
    </source>
</evidence>
<dbReference type="GO" id="GO:0008564">
    <property type="term" value="F:protein-exporting ATPase activity"/>
    <property type="evidence" value="ECO:0007669"/>
    <property type="project" value="UniProtKB-EC"/>
</dbReference>
<dbReference type="SUPFAM" id="SSF52540">
    <property type="entry name" value="P-loop containing nucleoside triphosphate hydrolases"/>
    <property type="match status" value="2"/>
</dbReference>
<feature type="domain" description="SecA family profile" evidence="21">
    <location>
        <begin position="1"/>
        <end position="628"/>
    </location>
</feature>
<comment type="subunit">
    <text evidence="16">Monomer and homodimer. Part of the essential Sec protein translocation apparatus which comprises SecA, SecYEG and auxiliary proteins SecDF-YajC and YidC.</text>
</comment>
<dbReference type="NCBIfam" id="TIGR00963">
    <property type="entry name" value="secA"/>
    <property type="match status" value="1"/>
</dbReference>
<dbReference type="InterPro" id="IPR044722">
    <property type="entry name" value="SecA_SF2_C"/>
</dbReference>
<comment type="function">
    <text evidence="16">Part of the Sec protein translocase complex. Interacts with the SecYEG preprotein conducting channel. Has a central role in coupling the hydrolysis of ATP to the transfer of proteins into and across the cell membrane, serving both as a receptor for the preprotein-SecB complex and as an ATP-driven molecular motor driving the stepwise translocation of polypeptide chains across the membrane.</text>
</comment>
<dbReference type="InterPro" id="IPR027417">
    <property type="entry name" value="P-loop_NTPase"/>
</dbReference>
<evidence type="ECO:0000256" key="13">
    <source>
        <dbReference type="ARBA" id="ARBA00023010"/>
    </source>
</evidence>
<dbReference type="InterPro" id="IPR011116">
    <property type="entry name" value="SecA_Wing/Scaffold"/>
</dbReference>
<dbReference type="PROSITE" id="PS51196">
    <property type="entry name" value="SECA_MOTOR_DEAD"/>
    <property type="match status" value="1"/>
</dbReference>
<dbReference type="PROSITE" id="PS01312">
    <property type="entry name" value="SECA"/>
    <property type="match status" value="1"/>
</dbReference>
<gene>
    <name evidence="16 22" type="primary">secA</name>
    <name evidence="22" type="ORF">NB640_05660</name>
</gene>
<organism evidence="22 23">
    <name type="scientific">Oxalobacter vibrioformis</name>
    <dbReference type="NCBI Taxonomy" id="933080"/>
    <lineage>
        <taxon>Bacteria</taxon>
        <taxon>Pseudomonadati</taxon>
        <taxon>Pseudomonadota</taxon>
        <taxon>Betaproteobacteria</taxon>
        <taxon>Burkholderiales</taxon>
        <taxon>Oxalobacteraceae</taxon>
        <taxon>Oxalobacter</taxon>
    </lineage>
</organism>
<evidence type="ECO:0000256" key="4">
    <source>
        <dbReference type="ARBA" id="ARBA00022475"/>
    </source>
</evidence>
<dbReference type="Gene3D" id="3.40.50.300">
    <property type="entry name" value="P-loop containing nucleotide triphosphate hydrolases"/>
    <property type="match status" value="2"/>
</dbReference>
<evidence type="ECO:0000256" key="17">
    <source>
        <dbReference type="RuleBase" id="RU003874"/>
    </source>
</evidence>
<dbReference type="Gene3D" id="3.90.1440.10">
    <property type="entry name" value="SecA, preprotein cross-linking domain"/>
    <property type="match status" value="1"/>
</dbReference>
<keyword evidence="11 16" id="KW-0653">Protein transport</keyword>
<evidence type="ECO:0000256" key="5">
    <source>
        <dbReference type="ARBA" id="ARBA00022490"/>
    </source>
</evidence>
<dbReference type="Pfam" id="PF02810">
    <property type="entry name" value="SEC-C"/>
    <property type="match status" value="1"/>
</dbReference>
<dbReference type="FunFam" id="1.10.3060.10:FF:000003">
    <property type="entry name" value="Protein translocase subunit SecA"/>
    <property type="match status" value="1"/>
</dbReference>
<dbReference type="Pfam" id="PF01043">
    <property type="entry name" value="SecA_PP_bind"/>
    <property type="match status" value="1"/>
</dbReference>
<dbReference type="EMBL" id="CP098242">
    <property type="protein sequence ID" value="WAW11117.1"/>
    <property type="molecule type" value="Genomic_DNA"/>
</dbReference>
<feature type="binding site" evidence="16">
    <location>
        <position position="85"/>
    </location>
    <ligand>
        <name>ATP</name>
        <dbReference type="ChEBI" id="CHEBI:30616"/>
    </ligand>
</feature>
<dbReference type="EC" id="7.4.2.8" evidence="16"/>
<evidence type="ECO:0000259" key="19">
    <source>
        <dbReference type="PROSITE" id="PS51192"/>
    </source>
</evidence>
<comment type="cofactor">
    <cofactor evidence="1">
        <name>Zn(2+)</name>
        <dbReference type="ChEBI" id="CHEBI:29105"/>
    </cofactor>
</comment>
<evidence type="ECO:0000256" key="11">
    <source>
        <dbReference type="ARBA" id="ARBA00022927"/>
    </source>
</evidence>
<evidence type="ECO:0000256" key="3">
    <source>
        <dbReference type="ARBA" id="ARBA00022448"/>
    </source>
</evidence>
<dbReference type="GO" id="GO:0017038">
    <property type="term" value="P:protein import"/>
    <property type="evidence" value="ECO:0007669"/>
    <property type="project" value="InterPro"/>
</dbReference>
<dbReference type="InterPro" id="IPR014001">
    <property type="entry name" value="Helicase_ATP-bd"/>
</dbReference>
<dbReference type="SUPFAM" id="SSF81767">
    <property type="entry name" value="Pre-protein crosslinking domain of SecA"/>
    <property type="match status" value="1"/>
</dbReference>
<dbReference type="InterPro" id="IPR036266">
    <property type="entry name" value="SecA_Wing/Scaffold_sf"/>
</dbReference>
<dbReference type="Proteomes" id="UP001156215">
    <property type="component" value="Chromosome"/>
</dbReference>
<dbReference type="InterPro" id="IPR036670">
    <property type="entry name" value="SecA_X-link_sf"/>
</dbReference>
<dbReference type="GO" id="GO:0005829">
    <property type="term" value="C:cytosol"/>
    <property type="evidence" value="ECO:0007669"/>
    <property type="project" value="TreeGrafter"/>
</dbReference>
<dbReference type="HAMAP" id="MF_01382">
    <property type="entry name" value="SecA"/>
    <property type="match status" value="1"/>
</dbReference>
<dbReference type="PROSITE" id="PS51194">
    <property type="entry name" value="HELICASE_CTER"/>
    <property type="match status" value="1"/>
</dbReference>